<dbReference type="GO" id="GO:0006508">
    <property type="term" value="P:proteolysis"/>
    <property type="evidence" value="ECO:0007669"/>
    <property type="project" value="InterPro"/>
</dbReference>
<dbReference type="SUPFAM" id="SSF50630">
    <property type="entry name" value="Acid proteases"/>
    <property type="match status" value="1"/>
</dbReference>
<evidence type="ECO:0000256" key="2">
    <source>
        <dbReference type="SAM" id="MobiDB-lite"/>
    </source>
</evidence>
<evidence type="ECO:0000259" key="4">
    <source>
        <dbReference type="PROSITE" id="PS51767"/>
    </source>
</evidence>
<dbReference type="InterPro" id="IPR001461">
    <property type="entry name" value="Aspartic_peptidase_A1"/>
</dbReference>
<dbReference type="InterPro" id="IPR033121">
    <property type="entry name" value="PEPTIDASE_A1"/>
</dbReference>
<feature type="region of interest" description="Disordered" evidence="2">
    <location>
        <begin position="523"/>
        <end position="560"/>
    </location>
</feature>
<evidence type="ECO:0000313" key="5">
    <source>
        <dbReference type="EMBL" id="TFK32891.1"/>
    </source>
</evidence>
<feature type="transmembrane region" description="Helical" evidence="3">
    <location>
        <begin position="391"/>
        <end position="416"/>
    </location>
</feature>
<gene>
    <name evidence="5" type="ORF">BDQ12DRAFT_616210</name>
</gene>
<keyword evidence="3" id="KW-1133">Transmembrane helix</keyword>
<dbReference type="PANTHER" id="PTHR47966">
    <property type="entry name" value="BETA-SITE APP-CLEAVING ENZYME, ISOFORM A-RELATED"/>
    <property type="match status" value="1"/>
</dbReference>
<feature type="non-terminal residue" evidence="5">
    <location>
        <position position="1"/>
    </location>
</feature>
<protein>
    <submittedName>
        <fullName evidence="5">Aspartic peptidase domain-containing protein</fullName>
    </submittedName>
</protein>
<keyword evidence="6" id="KW-1185">Reference proteome</keyword>
<dbReference type="GO" id="GO:0004190">
    <property type="term" value="F:aspartic-type endopeptidase activity"/>
    <property type="evidence" value="ECO:0007669"/>
    <property type="project" value="InterPro"/>
</dbReference>
<reference evidence="5 6" key="1">
    <citation type="journal article" date="2019" name="Nat. Ecol. Evol.">
        <title>Megaphylogeny resolves global patterns of mushroom evolution.</title>
        <authorList>
            <person name="Varga T."/>
            <person name="Krizsan K."/>
            <person name="Foldi C."/>
            <person name="Dima B."/>
            <person name="Sanchez-Garcia M."/>
            <person name="Sanchez-Ramirez S."/>
            <person name="Szollosi G.J."/>
            <person name="Szarkandi J.G."/>
            <person name="Papp V."/>
            <person name="Albert L."/>
            <person name="Andreopoulos W."/>
            <person name="Angelini C."/>
            <person name="Antonin V."/>
            <person name="Barry K.W."/>
            <person name="Bougher N.L."/>
            <person name="Buchanan P."/>
            <person name="Buyck B."/>
            <person name="Bense V."/>
            <person name="Catcheside P."/>
            <person name="Chovatia M."/>
            <person name="Cooper J."/>
            <person name="Damon W."/>
            <person name="Desjardin D."/>
            <person name="Finy P."/>
            <person name="Geml J."/>
            <person name="Haridas S."/>
            <person name="Hughes K."/>
            <person name="Justo A."/>
            <person name="Karasinski D."/>
            <person name="Kautmanova I."/>
            <person name="Kiss B."/>
            <person name="Kocsube S."/>
            <person name="Kotiranta H."/>
            <person name="LaButti K.M."/>
            <person name="Lechner B.E."/>
            <person name="Liimatainen K."/>
            <person name="Lipzen A."/>
            <person name="Lukacs Z."/>
            <person name="Mihaltcheva S."/>
            <person name="Morgado L.N."/>
            <person name="Niskanen T."/>
            <person name="Noordeloos M.E."/>
            <person name="Ohm R.A."/>
            <person name="Ortiz-Santana B."/>
            <person name="Ovrebo C."/>
            <person name="Racz N."/>
            <person name="Riley R."/>
            <person name="Savchenko A."/>
            <person name="Shiryaev A."/>
            <person name="Soop K."/>
            <person name="Spirin V."/>
            <person name="Szebenyi C."/>
            <person name="Tomsovsky M."/>
            <person name="Tulloss R.E."/>
            <person name="Uehling J."/>
            <person name="Grigoriev I.V."/>
            <person name="Vagvolgyi C."/>
            <person name="Papp T."/>
            <person name="Martin F.M."/>
            <person name="Miettinen O."/>
            <person name="Hibbett D.S."/>
            <person name="Nagy L.G."/>
        </authorList>
    </citation>
    <scope>NUCLEOTIDE SEQUENCE [LARGE SCALE GENOMIC DNA]</scope>
    <source>
        <strain evidence="5 6">CBS 166.37</strain>
    </source>
</reference>
<feature type="region of interest" description="Disordered" evidence="2">
    <location>
        <begin position="643"/>
        <end position="675"/>
    </location>
</feature>
<dbReference type="OrthoDB" id="2747330at2759"/>
<keyword evidence="3" id="KW-0812">Transmembrane</keyword>
<dbReference type="Gene3D" id="2.40.70.10">
    <property type="entry name" value="Acid Proteases"/>
    <property type="match status" value="2"/>
</dbReference>
<evidence type="ECO:0000256" key="3">
    <source>
        <dbReference type="SAM" id="Phobius"/>
    </source>
</evidence>
<dbReference type="STRING" id="68775.A0A5C3LVW2"/>
<proteinExistence type="inferred from homology"/>
<dbReference type="InterPro" id="IPR021109">
    <property type="entry name" value="Peptidase_aspartic_dom_sf"/>
</dbReference>
<dbReference type="CDD" id="cd05471">
    <property type="entry name" value="pepsin_like"/>
    <property type="match status" value="1"/>
</dbReference>
<feature type="region of interest" description="Disordered" evidence="2">
    <location>
        <begin position="689"/>
        <end position="729"/>
    </location>
</feature>
<feature type="compositionally biased region" description="Basic and acidic residues" evidence="2">
    <location>
        <begin position="542"/>
        <end position="560"/>
    </location>
</feature>
<dbReference type="AlphaFoldDB" id="A0A5C3LVW2"/>
<dbReference type="PROSITE" id="PS51767">
    <property type="entry name" value="PEPTIDASE_A1"/>
    <property type="match status" value="1"/>
</dbReference>
<name>A0A5C3LVW2_9AGAR</name>
<dbReference type="InterPro" id="IPR034164">
    <property type="entry name" value="Pepsin-like_dom"/>
</dbReference>
<organism evidence="5 6">
    <name type="scientific">Crucibulum laeve</name>
    <dbReference type="NCBI Taxonomy" id="68775"/>
    <lineage>
        <taxon>Eukaryota</taxon>
        <taxon>Fungi</taxon>
        <taxon>Dikarya</taxon>
        <taxon>Basidiomycota</taxon>
        <taxon>Agaricomycotina</taxon>
        <taxon>Agaricomycetes</taxon>
        <taxon>Agaricomycetidae</taxon>
        <taxon>Agaricales</taxon>
        <taxon>Agaricineae</taxon>
        <taxon>Nidulariaceae</taxon>
        <taxon>Crucibulum</taxon>
    </lineage>
</organism>
<accession>A0A5C3LVW2</accession>
<evidence type="ECO:0000313" key="6">
    <source>
        <dbReference type="Proteomes" id="UP000308652"/>
    </source>
</evidence>
<dbReference type="Proteomes" id="UP000308652">
    <property type="component" value="Unassembled WGS sequence"/>
</dbReference>
<dbReference type="Pfam" id="PF00026">
    <property type="entry name" value="Asp"/>
    <property type="match status" value="1"/>
</dbReference>
<dbReference type="PANTHER" id="PTHR47966:SF57">
    <property type="entry name" value="PEPTIDASE A1 DOMAIN-CONTAINING PROTEIN"/>
    <property type="match status" value="1"/>
</dbReference>
<sequence length="729" mass="76130">WIASSSCSTSACSQAGGKVYNPSGAIQTNRQFNIPYLQGAASGPIVWDQVTIGGYSIENQALGAASSVTDEPLSSQFSGILGLALPLNSVIAQQIPPVTSNSPDGAAWASNLFSITPVSSAPSARFLSLALSRPGSDSVKSSLGIGRHPSSLVPDPSKVEYSTLVSESTGTLFWKAGVRGLTVWVDGSPKEVDLGRSNTGSVFPSAILDSGVPYILTTRTVANAIYGAVGIGPGANGQYFVPCTTPLNITITLDDRTAIPLHPLDLTAEPSNDNQASFCNGLIQVADQLASMSSGIGDMILGVPFLRNTYTVMAYGVPAANGSFPDASTVADQSIRPRLGLLGLTDPTTALDEFHTVRVLNKPLTSSDAGKSTGGTNGVGSTHDGDKKLSVGIIVLLGLLGFFFLCFSLFGVRWFLLRRKLRSGKGLGAAGAFGTGGDDKRDLGAYRLALRGSQEALPSEEALRRMRYEEYLKEKSSLTGSSGMEQTLVGGGVALVKDVGNEDGEFGYRRKDFVLPADDDTCDPKTGAAIEYPDATLVGSGRGRERDSSGDPDSSPERVYHRRTDTEARALQLPSHGRQLSVAVPLLPTASDESPNPHPNISSIEHTADTRNHDYEAESDLAEFGAGGMAGIGTASRTSKIDASFRDSTTDSSYRESRAHTLNQSVSSTSSGGGDVGAVITPLLASHSPVSRGRLDRAPVGPRLSVGSRTSVHSDAHDSLPLASGAHAL</sequence>
<keyword evidence="3" id="KW-0472">Membrane</keyword>
<feature type="domain" description="Peptidase A1" evidence="4">
    <location>
        <begin position="1"/>
        <end position="325"/>
    </location>
</feature>
<dbReference type="EMBL" id="ML213660">
    <property type="protein sequence ID" value="TFK32891.1"/>
    <property type="molecule type" value="Genomic_DNA"/>
</dbReference>
<feature type="compositionally biased region" description="Basic and acidic residues" evidence="2">
    <location>
        <begin position="643"/>
        <end position="659"/>
    </location>
</feature>
<comment type="similarity">
    <text evidence="1">Belongs to the peptidase A1 family.</text>
</comment>
<evidence type="ECO:0000256" key="1">
    <source>
        <dbReference type="ARBA" id="ARBA00007447"/>
    </source>
</evidence>